<evidence type="ECO:0000313" key="3">
    <source>
        <dbReference type="EMBL" id="AGH61164.1"/>
    </source>
</evidence>
<dbReference type="EMBL" id="KC613733">
    <property type="protein sequence ID" value="AGH61164.1"/>
    <property type="molecule type" value="Genomic_DNA"/>
</dbReference>
<dbReference type="VEuPathDB" id="TriTrypDB:Tb927.9.890"/>
<feature type="compositionally biased region" description="Basic and acidic residues" evidence="1">
    <location>
        <begin position="411"/>
        <end position="464"/>
    </location>
</feature>
<dbReference type="VEuPathDB" id="TriTrypDB:Tb427_000119200"/>
<dbReference type="SUPFAM" id="SSF58087">
    <property type="entry name" value="Variant surface glycoprotein (N-terminal domain)"/>
    <property type="match status" value="1"/>
</dbReference>
<keyword evidence="2" id="KW-0732">Signal</keyword>
<sequence>MTQLLLKLVVAVTLTAAHTAGDDAKPRTHMTDAGHAALVLSQITGKITTSLDTFNDGHARISQHLAHAIAAAAQTGQPETAKAAWPVALTLAKKMTRTATLGLSFAPTALKATALAANISGHQFATAAFTGATISDFTTGAADPSTAAGGDANIARTAGPAVLTNSKMEKFNQALTHSNKWTEPNNFDGITLYTAAIKAKVAGNDAGPLVSKGDATTSHCKKGAIKGGQTVTASHICVVGGAVTEDETLKITKDNNDFGTAGGRVFSVESFEHYAQNAAKAVHASLSQQPEAANSFDPTNLNSYLDDDDFKTAVGELFGNLDRKTSLTADNSQMKSIIKNIYGNGAEIQSKFWDKLKTINKPAKILGEDATGDITTVSDLGTALKLLLETKVKESKSKQQAAAPVTATTGSEKETETKKENECKKHTTSEACKKEKGCDFDEKKPEGERCFPKVDNDKKDEKSFSRNLRVSVSQVFAAFAALLF</sequence>
<reference evidence="3" key="2">
    <citation type="journal article" date="2014" name="Mol. Biochem. Parasitol.">
        <title>Capturing the variant surface glycoprotein repertoire (the VSGnome) of Trypanosoma brucei Lister 427.</title>
        <authorList>
            <person name="Cross G.A."/>
            <person name="Kim H.S."/>
            <person name="Wickstead B."/>
        </authorList>
    </citation>
    <scope>NUCLEOTIDE SEQUENCE</scope>
    <source>
        <strain evidence="3">Lister 427</strain>
    </source>
</reference>
<evidence type="ECO:0000256" key="1">
    <source>
        <dbReference type="SAM" id="MobiDB-lite"/>
    </source>
</evidence>
<feature type="region of interest" description="Disordered" evidence="1">
    <location>
        <begin position="397"/>
        <end position="465"/>
    </location>
</feature>
<dbReference type="AlphaFoldDB" id="M4SYH7"/>
<feature type="chain" id="PRO_5004057992" evidence="2">
    <location>
        <begin position="20"/>
        <end position="484"/>
    </location>
</feature>
<evidence type="ECO:0000256" key="2">
    <source>
        <dbReference type="SAM" id="SignalP"/>
    </source>
</evidence>
<accession>M4SYH7</accession>
<protein>
    <submittedName>
        <fullName evidence="3">Variant surface glycoprotein 606</fullName>
    </submittedName>
</protein>
<organism evidence="3">
    <name type="scientific">Trypanosoma brucei</name>
    <dbReference type="NCBI Taxonomy" id="5691"/>
    <lineage>
        <taxon>Eukaryota</taxon>
        <taxon>Discoba</taxon>
        <taxon>Euglenozoa</taxon>
        <taxon>Kinetoplastea</taxon>
        <taxon>Metakinetoplastina</taxon>
        <taxon>Trypanosomatida</taxon>
        <taxon>Trypanosomatidae</taxon>
        <taxon>Trypanosoma</taxon>
    </lineage>
</organism>
<reference evidence="3" key="1">
    <citation type="submission" date="2013-02" db="EMBL/GenBank/DDBJ databases">
        <authorList>
            <person name="Cross G.A.M."/>
            <person name="Kim H.-S."/>
            <person name="Wickstead B."/>
        </authorList>
    </citation>
    <scope>NUCLEOTIDE SEQUENCE</scope>
    <source>
        <strain evidence="3">Lister 427</strain>
    </source>
</reference>
<proteinExistence type="predicted"/>
<name>M4SYH7_9TRYP</name>
<feature type="signal peptide" evidence="2">
    <location>
        <begin position="1"/>
        <end position="19"/>
    </location>
</feature>